<dbReference type="Proteomes" id="UP000004968">
    <property type="component" value="Unassembled WGS sequence"/>
</dbReference>
<reference evidence="2 3" key="1">
    <citation type="submission" date="2010-01" db="EMBL/GenBank/DDBJ databases">
        <authorList>
            <person name="Weinstock G."/>
            <person name="Sodergren E."/>
            <person name="Clifton S."/>
            <person name="Fulton L."/>
            <person name="Fulton B."/>
            <person name="Courtney L."/>
            <person name="Fronick C."/>
            <person name="Harrison M."/>
            <person name="Strong C."/>
            <person name="Farmer C."/>
            <person name="Delahaunty K."/>
            <person name="Markovic C."/>
            <person name="Hall O."/>
            <person name="Minx P."/>
            <person name="Tomlinson C."/>
            <person name="Mitreva M."/>
            <person name="Nelson J."/>
            <person name="Hou S."/>
            <person name="Wollam A."/>
            <person name="Pepin K.H."/>
            <person name="Johnson M."/>
            <person name="Bhonagiri V."/>
            <person name="Nash W.E."/>
            <person name="Warren W."/>
            <person name="Chinwalla A."/>
            <person name="Mardis E.R."/>
            <person name="Wilson R.K."/>
        </authorList>
    </citation>
    <scope>NUCLEOTIDE SEQUENCE [LARGE SCALE GENOMIC DNA]</scope>
    <source>
        <strain evidence="2 3">DSM 13479</strain>
    </source>
</reference>
<evidence type="ECO:0000313" key="2">
    <source>
        <dbReference type="EMBL" id="EFC94568.1"/>
    </source>
</evidence>
<keyword evidence="1" id="KW-0812">Transmembrane</keyword>
<feature type="transmembrane region" description="Helical" evidence="1">
    <location>
        <begin position="29"/>
        <end position="54"/>
    </location>
</feature>
<organism evidence="2 3">
    <name type="scientific">Hungatella hathewayi DSM 13479</name>
    <dbReference type="NCBI Taxonomy" id="566550"/>
    <lineage>
        <taxon>Bacteria</taxon>
        <taxon>Bacillati</taxon>
        <taxon>Bacillota</taxon>
        <taxon>Clostridia</taxon>
        <taxon>Lachnospirales</taxon>
        <taxon>Lachnospiraceae</taxon>
        <taxon>Hungatella</taxon>
    </lineage>
</organism>
<comment type="caution">
    <text evidence="2">The sequence shown here is derived from an EMBL/GenBank/DDBJ whole genome shotgun (WGS) entry which is preliminary data.</text>
</comment>
<evidence type="ECO:0000256" key="1">
    <source>
        <dbReference type="SAM" id="Phobius"/>
    </source>
</evidence>
<dbReference type="AlphaFoldDB" id="D3AUD8"/>
<keyword evidence="1" id="KW-0472">Membrane</keyword>
<accession>D3AUD8</accession>
<evidence type="ECO:0000313" key="3">
    <source>
        <dbReference type="Proteomes" id="UP000004968"/>
    </source>
</evidence>
<proteinExistence type="predicted"/>
<gene>
    <name evidence="2" type="ORF">CLOSTHATH_07252</name>
</gene>
<name>D3AUD8_9FIRM</name>
<keyword evidence="1" id="KW-1133">Transmembrane helix</keyword>
<dbReference type="HOGENOM" id="CLU_2935258_0_0_9"/>
<dbReference type="EMBL" id="ACIO01001043">
    <property type="protein sequence ID" value="EFC94568.1"/>
    <property type="molecule type" value="Genomic_DNA"/>
</dbReference>
<protein>
    <submittedName>
        <fullName evidence="2">Uncharacterized protein</fullName>
    </submittedName>
</protein>
<sequence length="60" mass="6851">MSIPFQFYSYEYLFICSSVFYKKGASSSMLPVILCLFGAKQCPFGAVLFSFFVLEAEYFS</sequence>